<dbReference type="SUPFAM" id="SSF51735">
    <property type="entry name" value="NAD(P)-binding Rossmann-fold domains"/>
    <property type="match status" value="1"/>
</dbReference>
<dbReference type="SUPFAM" id="SSF51182">
    <property type="entry name" value="RmlC-like cupins"/>
    <property type="match status" value="1"/>
</dbReference>
<protein>
    <submittedName>
        <fullName evidence="3">NAD-dependent epimerase/dehydratase family protein</fullName>
    </submittedName>
</protein>
<dbReference type="InterPro" id="IPR029303">
    <property type="entry name" value="CapF_C"/>
</dbReference>
<name>A0ABW3B9I2_9FLAO</name>
<organism evidence="3 4">
    <name type="scientific">Maribacter chungangensis</name>
    <dbReference type="NCBI Taxonomy" id="1069117"/>
    <lineage>
        <taxon>Bacteria</taxon>
        <taxon>Pseudomonadati</taxon>
        <taxon>Bacteroidota</taxon>
        <taxon>Flavobacteriia</taxon>
        <taxon>Flavobacteriales</taxon>
        <taxon>Flavobacteriaceae</taxon>
        <taxon>Maribacter</taxon>
    </lineage>
</organism>
<evidence type="ECO:0000313" key="3">
    <source>
        <dbReference type="EMBL" id="MFD0799546.1"/>
    </source>
</evidence>
<dbReference type="Proteomes" id="UP001597012">
    <property type="component" value="Unassembled WGS sequence"/>
</dbReference>
<dbReference type="EMBL" id="JBHTHY010000026">
    <property type="protein sequence ID" value="MFD0799546.1"/>
    <property type="molecule type" value="Genomic_DNA"/>
</dbReference>
<evidence type="ECO:0000259" key="2">
    <source>
        <dbReference type="Pfam" id="PF14667"/>
    </source>
</evidence>
<reference evidence="4" key="1">
    <citation type="journal article" date="2019" name="Int. J. Syst. Evol. Microbiol.">
        <title>The Global Catalogue of Microorganisms (GCM) 10K type strain sequencing project: providing services to taxonomists for standard genome sequencing and annotation.</title>
        <authorList>
            <consortium name="The Broad Institute Genomics Platform"/>
            <consortium name="The Broad Institute Genome Sequencing Center for Infectious Disease"/>
            <person name="Wu L."/>
            <person name="Ma J."/>
        </authorList>
    </citation>
    <scope>NUCLEOTIDE SEQUENCE [LARGE SCALE GENOMIC DNA]</scope>
    <source>
        <strain evidence="4">CCUG 61948</strain>
    </source>
</reference>
<feature type="domain" description="Capsular polysaccharide assembling protein CapF C-terminal" evidence="2">
    <location>
        <begin position="264"/>
        <end position="374"/>
    </location>
</feature>
<dbReference type="RefSeq" id="WP_379936535.1">
    <property type="nucleotide sequence ID" value="NZ_JBHTHY010000026.1"/>
</dbReference>
<dbReference type="Gene3D" id="3.40.50.720">
    <property type="entry name" value="NAD(P)-binding Rossmann-like Domain"/>
    <property type="match status" value="1"/>
</dbReference>
<accession>A0ABW3B9I2</accession>
<dbReference type="InterPro" id="IPR014710">
    <property type="entry name" value="RmlC-like_jellyroll"/>
</dbReference>
<dbReference type="Pfam" id="PF01370">
    <property type="entry name" value="Epimerase"/>
    <property type="match status" value="1"/>
</dbReference>
<comment type="caution">
    <text evidence="3">The sequence shown here is derived from an EMBL/GenBank/DDBJ whole genome shotgun (WGS) entry which is preliminary data.</text>
</comment>
<feature type="domain" description="NAD-dependent epimerase/dehydratase" evidence="1">
    <location>
        <begin position="7"/>
        <end position="190"/>
    </location>
</feature>
<dbReference type="PANTHER" id="PTHR43245:SF55">
    <property type="entry name" value="NAD(P)-BINDING DOMAIN-CONTAINING PROTEIN"/>
    <property type="match status" value="1"/>
</dbReference>
<evidence type="ECO:0000313" key="4">
    <source>
        <dbReference type="Proteomes" id="UP001597012"/>
    </source>
</evidence>
<dbReference type="Pfam" id="PF14667">
    <property type="entry name" value="Polysacc_synt_C"/>
    <property type="match status" value="1"/>
</dbReference>
<dbReference type="InterPro" id="IPR001509">
    <property type="entry name" value="Epimerase_deHydtase"/>
</dbReference>
<dbReference type="InterPro" id="IPR011051">
    <property type="entry name" value="RmlC_Cupin_sf"/>
</dbReference>
<dbReference type="CDD" id="cd07007">
    <property type="entry name" value="cupin_CapF-like_C"/>
    <property type="match status" value="1"/>
</dbReference>
<gene>
    <name evidence="3" type="ORF">ACFQZJ_18900</name>
</gene>
<sequence>MKLRIGVTGQAGFVGYHLYHTLALMDDIELVPFDRLFFSKAVLLENFVKKCDVIVHLAAMNRHDNEQVIYDTNVALVSKLITACDKENVSPHILFSSSSQEAKDNLYGKSKKEGKKQFMNWSKRTQGIFTSLTIPNVFGPFGKPNYNSVVATFCHKVAHNEKTTIINDGEIGLIYIMDLVDYFIKVIENKIETKEIGANSFELVIEPVIHIKVSNILSLLQRYKSDYIGNGVFPNLENPFEKALFNTFRCYVPQTHYPVKLTKHTDNRGSFVEIARTETSGQFSFSTTVPGITRGNHYHTRKAERFAVISGKALIQLRKIGTEEVLDYYLDGNEPAYVDMPIWYTHNIKNIGDKELVTLFWINEPYNPDDADTYFEKV</sequence>
<keyword evidence="4" id="KW-1185">Reference proteome</keyword>
<dbReference type="InterPro" id="IPR036291">
    <property type="entry name" value="NAD(P)-bd_dom_sf"/>
</dbReference>
<dbReference type="Gene3D" id="2.60.120.10">
    <property type="entry name" value="Jelly Rolls"/>
    <property type="match status" value="1"/>
</dbReference>
<proteinExistence type="predicted"/>
<dbReference type="PANTHER" id="PTHR43245">
    <property type="entry name" value="BIFUNCTIONAL POLYMYXIN RESISTANCE PROTEIN ARNA"/>
    <property type="match status" value="1"/>
</dbReference>
<evidence type="ECO:0000259" key="1">
    <source>
        <dbReference type="Pfam" id="PF01370"/>
    </source>
</evidence>
<dbReference type="InterPro" id="IPR050177">
    <property type="entry name" value="Lipid_A_modif_metabolic_enz"/>
</dbReference>